<dbReference type="EMBL" id="CM010636">
    <property type="protein sequence ID" value="RID48655.1"/>
    <property type="molecule type" value="Genomic_DNA"/>
</dbReference>
<keyword evidence="1" id="KW-0812">Transmembrane</keyword>
<feature type="transmembrane region" description="Helical" evidence="1">
    <location>
        <begin position="40"/>
        <end position="63"/>
    </location>
</feature>
<keyword evidence="1" id="KW-1133">Transmembrane helix</keyword>
<proteinExistence type="predicted"/>
<evidence type="ECO:0000313" key="2">
    <source>
        <dbReference type="EMBL" id="RID48655.1"/>
    </source>
</evidence>
<accession>A0A397Y4W8</accession>
<protein>
    <submittedName>
        <fullName evidence="2">Uncharacterized protein</fullName>
    </submittedName>
</protein>
<dbReference type="Proteomes" id="UP000264353">
    <property type="component" value="Chromosome A9"/>
</dbReference>
<gene>
    <name evidence="2" type="ORF">BRARA_I05158</name>
</gene>
<evidence type="ECO:0000313" key="3">
    <source>
        <dbReference type="Proteomes" id="UP000264353"/>
    </source>
</evidence>
<reference evidence="2 3" key="1">
    <citation type="submission" date="2018-06" db="EMBL/GenBank/DDBJ databases">
        <title>WGS assembly of Brassica rapa FPsc.</title>
        <authorList>
            <person name="Bowman J."/>
            <person name="Kohchi T."/>
            <person name="Yamato K."/>
            <person name="Jenkins J."/>
            <person name="Shu S."/>
            <person name="Ishizaki K."/>
            <person name="Yamaoka S."/>
            <person name="Nishihama R."/>
            <person name="Nakamura Y."/>
            <person name="Berger F."/>
            <person name="Adam C."/>
            <person name="Aki S."/>
            <person name="Althoff F."/>
            <person name="Araki T."/>
            <person name="Arteaga-Vazquez M."/>
            <person name="Balasubrmanian S."/>
            <person name="Bauer D."/>
            <person name="Boehm C."/>
            <person name="Briginshaw L."/>
            <person name="Caballero-Perez J."/>
            <person name="Catarino B."/>
            <person name="Chen F."/>
            <person name="Chiyoda S."/>
            <person name="Chovatia M."/>
            <person name="Davies K."/>
            <person name="Delmans M."/>
            <person name="Demura T."/>
            <person name="Dierschke T."/>
            <person name="Dolan L."/>
            <person name="Dorantes-Acosta A."/>
            <person name="Eklund D."/>
            <person name="Florent S."/>
            <person name="Flores-Sandoval E."/>
            <person name="Fujiyama A."/>
            <person name="Fukuzawa H."/>
            <person name="Galik B."/>
            <person name="Grimanelli D."/>
            <person name="Grimwood J."/>
            <person name="Grossniklaus U."/>
            <person name="Hamada T."/>
            <person name="Haseloff J."/>
            <person name="Hetherington A."/>
            <person name="Higo A."/>
            <person name="Hirakawa Y."/>
            <person name="Hundley H."/>
            <person name="Ikeda Y."/>
            <person name="Inoue K."/>
            <person name="Inoue S."/>
            <person name="Ishida S."/>
            <person name="Jia Q."/>
            <person name="Kakita M."/>
            <person name="Kanazawa T."/>
            <person name="Kawai Y."/>
            <person name="Kawashima T."/>
            <person name="Kennedy M."/>
            <person name="Kinose K."/>
            <person name="Kinoshita T."/>
            <person name="Kohara Y."/>
            <person name="Koide E."/>
            <person name="Komatsu K."/>
            <person name="Kopischke S."/>
            <person name="Kubo M."/>
            <person name="Kyozuka J."/>
            <person name="Lagercrantz U."/>
            <person name="Lin S."/>
            <person name="Lindquist E."/>
            <person name="Lipzen A."/>
            <person name="Lu C."/>
            <person name="Luna E."/>
            <person name="Martienssen R."/>
            <person name="Minamino N."/>
            <person name="Mizutani M."/>
            <person name="Mizutani M."/>
            <person name="Mochizuki N."/>
            <person name="Monte I."/>
            <person name="Mosher R."/>
            <person name="Nagasaki H."/>
            <person name="Nakagami H."/>
            <person name="Naramoto S."/>
            <person name="Nishitani K."/>
            <person name="Ohtani M."/>
            <person name="Okamoto T."/>
            <person name="Okumura M."/>
            <person name="Phillips J."/>
            <person name="Pollak B."/>
            <person name="Reinders A."/>
            <person name="Roevekamp M."/>
            <person name="Sano R."/>
            <person name="Sawa S."/>
            <person name="Schmid M."/>
            <person name="Shirakawa M."/>
            <person name="Solano R."/>
            <person name="Spunde A."/>
            <person name="Suetsugu N."/>
            <person name="Sugano S."/>
            <person name="Sugiyama A."/>
            <person name="Sun R."/>
            <person name="Suzuki Y."/>
            <person name="Takenaka M."/>
            <person name="Takezawa D."/>
            <person name="Tomogane H."/>
            <person name="Tsuzuki M."/>
            <person name="Ueda T."/>
            <person name="Umeda M."/>
            <person name="Ward J."/>
            <person name="Watanabe Y."/>
            <person name="Yazaki K."/>
            <person name="Yokoyama R."/>
            <person name="Yoshitake Y."/>
            <person name="Yotsui I."/>
            <person name="Zachgo S."/>
            <person name="Schmutz J."/>
        </authorList>
    </citation>
    <scope>NUCLEOTIDE SEQUENCE [LARGE SCALE GENOMIC DNA]</scope>
    <source>
        <strain evidence="3">cv. B-3</strain>
    </source>
</reference>
<evidence type="ECO:0000256" key="1">
    <source>
        <dbReference type="SAM" id="Phobius"/>
    </source>
</evidence>
<sequence>MLHAMEAAFFQEGWKPSTNGGEFDSIASCEASSRNLSRGFCVSIMILVTYILLPFCDCSFLHVE</sequence>
<keyword evidence="1" id="KW-0472">Membrane</keyword>
<name>A0A397Y4W8_BRACM</name>
<organism evidence="2 3">
    <name type="scientific">Brassica campestris</name>
    <name type="common">Field mustard</name>
    <dbReference type="NCBI Taxonomy" id="3711"/>
    <lineage>
        <taxon>Eukaryota</taxon>
        <taxon>Viridiplantae</taxon>
        <taxon>Streptophyta</taxon>
        <taxon>Embryophyta</taxon>
        <taxon>Tracheophyta</taxon>
        <taxon>Spermatophyta</taxon>
        <taxon>Magnoliopsida</taxon>
        <taxon>eudicotyledons</taxon>
        <taxon>Gunneridae</taxon>
        <taxon>Pentapetalae</taxon>
        <taxon>rosids</taxon>
        <taxon>malvids</taxon>
        <taxon>Brassicales</taxon>
        <taxon>Brassicaceae</taxon>
        <taxon>Brassiceae</taxon>
        <taxon>Brassica</taxon>
    </lineage>
</organism>
<dbReference type="AlphaFoldDB" id="A0A397Y4W8"/>